<keyword evidence="2" id="KW-0418">Kinase</keyword>
<evidence type="ECO:0000313" key="2">
    <source>
        <dbReference type="EMBL" id="QNT58133.1"/>
    </source>
</evidence>
<dbReference type="Proteomes" id="UP000516412">
    <property type="component" value="Chromosome"/>
</dbReference>
<evidence type="ECO:0000259" key="1">
    <source>
        <dbReference type="Pfam" id="PF24024"/>
    </source>
</evidence>
<keyword evidence="3" id="KW-1185">Reference proteome</keyword>
<gene>
    <name evidence="2" type="ORF">H7A79_2663</name>
</gene>
<proteinExistence type="predicted"/>
<feature type="domain" description="DUF7336" evidence="1">
    <location>
        <begin position="5"/>
        <end position="64"/>
    </location>
</feature>
<organism evidence="2 3">
    <name type="scientific">Neisseria musculi</name>
    <dbReference type="NCBI Taxonomy" id="1815583"/>
    <lineage>
        <taxon>Bacteria</taxon>
        <taxon>Pseudomonadati</taxon>
        <taxon>Pseudomonadota</taxon>
        <taxon>Betaproteobacteria</taxon>
        <taxon>Neisseriales</taxon>
        <taxon>Neisseriaceae</taxon>
        <taxon>Neisseria</taxon>
    </lineage>
</organism>
<dbReference type="Pfam" id="PF24024">
    <property type="entry name" value="DUF7336"/>
    <property type="match status" value="1"/>
</dbReference>
<sequence length="84" mass="9658">MNKSVFLLEHARPPLHENDNVDVKLLDIFSSEEAAQNAISALSDKPGFRDHPDGFGINEHELDTLNLDIRIRRRLRIFQLPARI</sequence>
<dbReference type="KEGG" id="nmus:H7A79_2663"/>
<name>A0A7H1M918_9NEIS</name>
<dbReference type="AlphaFoldDB" id="A0A7H1M918"/>
<dbReference type="EMBL" id="CP060414">
    <property type="protein sequence ID" value="QNT58133.1"/>
    <property type="molecule type" value="Genomic_DNA"/>
</dbReference>
<keyword evidence="2" id="KW-0808">Transferase</keyword>
<dbReference type="RefSeq" id="WP_135037734.1">
    <property type="nucleotide sequence ID" value="NZ_CP060414.2"/>
</dbReference>
<dbReference type="InterPro" id="IPR055760">
    <property type="entry name" value="DUF7336"/>
</dbReference>
<reference evidence="2" key="1">
    <citation type="submission" date="2024-06" db="EMBL/GenBank/DDBJ databases">
        <title>Complete Genome Sequence of mouse commensal type strain Neisseria musculi.</title>
        <authorList>
            <person name="Thapa E."/>
            <person name="Aluvathingal J."/>
            <person name="Nadendla S."/>
            <person name="Mehta A."/>
            <person name="Tettelin H."/>
            <person name="Weyand N.J."/>
        </authorList>
    </citation>
    <scope>NUCLEOTIDE SEQUENCE</scope>
    <source>
        <strain evidence="2">NW831</strain>
    </source>
</reference>
<protein>
    <submittedName>
        <fullName evidence="2">Homoserine kinase</fullName>
    </submittedName>
</protein>
<accession>A0A7H1M918</accession>
<dbReference type="GO" id="GO:0016301">
    <property type="term" value="F:kinase activity"/>
    <property type="evidence" value="ECO:0007669"/>
    <property type="project" value="UniProtKB-KW"/>
</dbReference>
<evidence type="ECO:0000313" key="3">
    <source>
        <dbReference type="Proteomes" id="UP000516412"/>
    </source>
</evidence>